<accession>A0A1I8B2Y3</accession>
<dbReference type="PROSITE" id="PS00972">
    <property type="entry name" value="USP_1"/>
    <property type="match status" value="1"/>
</dbReference>
<comment type="similarity">
    <text evidence="2">Belongs to the peptidase C19 family.</text>
</comment>
<dbReference type="WBParaSite" id="MhA1_Contig1277.frz3.gene5">
    <property type="protein sequence ID" value="MhA1_Contig1277.frz3.gene5"/>
    <property type="gene ID" value="MhA1_Contig1277.frz3.gene5"/>
</dbReference>
<dbReference type="PANTHER" id="PTHR21646">
    <property type="entry name" value="UBIQUITIN CARBOXYL-TERMINAL HYDROLASE"/>
    <property type="match status" value="1"/>
</dbReference>
<evidence type="ECO:0000313" key="5">
    <source>
        <dbReference type="Proteomes" id="UP000095281"/>
    </source>
</evidence>
<evidence type="ECO:0000256" key="1">
    <source>
        <dbReference type="ARBA" id="ARBA00000707"/>
    </source>
</evidence>
<feature type="region of interest" description="Disordered" evidence="3">
    <location>
        <begin position="173"/>
        <end position="247"/>
    </location>
</feature>
<keyword evidence="2" id="KW-0645">Protease</keyword>
<dbReference type="Gene3D" id="3.90.70.10">
    <property type="entry name" value="Cysteine proteinases"/>
    <property type="match status" value="2"/>
</dbReference>
<dbReference type="InterPro" id="IPR038765">
    <property type="entry name" value="Papain-like_cys_pep_sf"/>
</dbReference>
<keyword evidence="5" id="KW-1185">Reference proteome</keyword>
<feature type="compositionally biased region" description="Polar residues" evidence="3">
    <location>
        <begin position="69"/>
        <end position="78"/>
    </location>
</feature>
<keyword evidence="2" id="KW-0378">Hydrolase</keyword>
<feature type="region of interest" description="Disordered" evidence="3">
    <location>
        <begin position="14"/>
        <end position="143"/>
    </location>
</feature>
<feature type="compositionally biased region" description="Polar residues" evidence="3">
    <location>
        <begin position="117"/>
        <end position="139"/>
    </location>
</feature>
<dbReference type="SUPFAM" id="SSF54001">
    <property type="entry name" value="Cysteine proteinases"/>
    <property type="match status" value="1"/>
</dbReference>
<dbReference type="Proteomes" id="UP000095281">
    <property type="component" value="Unplaced"/>
</dbReference>
<feature type="compositionally biased region" description="Polar residues" evidence="3">
    <location>
        <begin position="211"/>
        <end position="222"/>
    </location>
</feature>
<feature type="domain" description="USP" evidence="4">
    <location>
        <begin position="264"/>
        <end position="844"/>
    </location>
</feature>
<feature type="compositionally biased region" description="Low complexity" evidence="3">
    <location>
        <begin position="17"/>
        <end position="43"/>
    </location>
</feature>
<dbReference type="EC" id="3.4.19.12" evidence="2"/>
<dbReference type="CDD" id="cd02257">
    <property type="entry name" value="Peptidase_C19"/>
    <property type="match status" value="1"/>
</dbReference>
<dbReference type="GO" id="GO:0016579">
    <property type="term" value="P:protein deubiquitination"/>
    <property type="evidence" value="ECO:0007669"/>
    <property type="project" value="InterPro"/>
</dbReference>
<feature type="compositionally biased region" description="Polar residues" evidence="3">
    <location>
        <begin position="90"/>
        <end position="108"/>
    </location>
</feature>
<name>A0A1I8B2Y3_MELHA</name>
<evidence type="ECO:0000313" key="6">
    <source>
        <dbReference type="WBParaSite" id="MhA1_Contig1277.frz3.gene5"/>
    </source>
</evidence>
<dbReference type="InterPro" id="IPR028889">
    <property type="entry name" value="USP"/>
</dbReference>
<dbReference type="GO" id="GO:0006508">
    <property type="term" value="P:proteolysis"/>
    <property type="evidence" value="ECO:0007669"/>
    <property type="project" value="UniProtKB-KW"/>
</dbReference>
<evidence type="ECO:0000259" key="4">
    <source>
        <dbReference type="PROSITE" id="PS50235"/>
    </source>
</evidence>
<feature type="compositionally biased region" description="Basic and acidic residues" evidence="3">
    <location>
        <begin position="79"/>
        <end position="89"/>
    </location>
</feature>
<keyword evidence="2" id="KW-0788">Thiol protease</keyword>
<dbReference type="Pfam" id="PF00443">
    <property type="entry name" value="UCH"/>
    <property type="match status" value="2"/>
</dbReference>
<sequence length="894" mass="102596">MSFEEYRAAIRAYYPDSNSNNSNSNNSTNVSNHHNINNTNQNSDEVPTTNEANSARDYQNNKAVVPYNLRNNPGSMLRNQDKPNSDHNSHGSTICSSLPTQPSKSYGKNSDFIPQTGHLSASSNVNSSRFTGESVQNKDSLGLTGGIVQDKDIEMDDADIIALTDIDKYQSKAFTPSPTKESSSSPFQSTYKTDYNQKNSQKKHTSDVEQHSTGTSRSSDYTQKNHQENSKYPYEEPQSTVTTRSKQNIPEKILIPKSFIPCLKGLTNHGNTCYFNALMQCLAGCDLFAEFLCNDFVTHNKNTIFKSFVHTIRCMWFNNNNVDNCCRKTVQSIANENSTFRLGSQHDSHECMIWLLNKINQEILDFNLEGDYGKGWSMDSNVEMIGTSRSFNSKKQLAIGYGSSSSFNPNNDNIDDKKSTVHNLFQGQFRHEIKCSTPNCDYSDTSFETFLSVSLSVPLPRKVTVKFINQHPIRKITRFHFNISDDFVTVQDIMEQLENVVKVSKVNMVACKIMPDGRSTLVSHNTVIESDKQLNNFTILEIPGRISETLLQNYYVIAIINFVIGGVPDGKMFGEPFIARLSGNLNYDSLRLELMDRGTFLLPKLYSDMAPNFTILLQNSDRSVYFLDPKMKEPLFNKFVTKAIYEKENDKRVIQIIAEWDLSVKKDFENYSMKEKIEDNHSLLNKFNDAKQAQPISLITMLDNFVKTEPIQYWDCPKCKNTTGFMRIIIDYLPDILVFYLKRFDMTGRYTKKNDKAVQIPLEGLDMSSYINEQNSKNYNQNNYDLSGIIFHHGSQFSSGHYTAATRNSVDGKWRLFNDSIVSEKLKNEISESTCSYMLFYQRKKSFQWFPKEVPNNIIDKYYQGKRDYEDKNDQSYAKQRKYLTKRNNKKCWR</sequence>
<dbReference type="PROSITE" id="PS00973">
    <property type="entry name" value="USP_2"/>
    <property type="match status" value="1"/>
</dbReference>
<dbReference type="PROSITE" id="PS50235">
    <property type="entry name" value="USP_3"/>
    <property type="match status" value="1"/>
</dbReference>
<dbReference type="InterPro" id="IPR050185">
    <property type="entry name" value="Ub_carboxyl-term_hydrolase"/>
</dbReference>
<keyword evidence="2" id="KW-0833">Ubl conjugation pathway</keyword>
<comment type="catalytic activity">
    <reaction evidence="1 2">
        <text>Thiol-dependent hydrolysis of ester, thioester, amide, peptide and isopeptide bonds formed by the C-terminal Gly of ubiquitin (a 76-residue protein attached to proteins as an intracellular targeting signal).</text>
        <dbReference type="EC" id="3.4.19.12"/>
    </reaction>
</comment>
<dbReference type="AlphaFoldDB" id="A0A1I8B2Y3"/>
<protein>
    <recommendedName>
        <fullName evidence="2">Ubiquitin carboxyl-terminal hydrolase</fullName>
        <ecNumber evidence="2">3.4.19.12</ecNumber>
    </recommendedName>
</protein>
<reference evidence="6" key="1">
    <citation type="submission" date="2016-11" db="UniProtKB">
        <authorList>
            <consortium name="WormBaseParasite"/>
        </authorList>
    </citation>
    <scope>IDENTIFICATION</scope>
</reference>
<dbReference type="GO" id="GO:0004843">
    <property type="term" value="F:cysteine-type deubiquitinase activity"/>
    <property type="evidence" value="ECO:0007669"/>
    <property type="project" value="UniProtKB-UniRule"/>
</dbReference>
<evidence type="ECO:0000256" key="2">
    <source>
        <dbReference type="RuleBase" id="RU366025"/>
    </source>
</evidence>
<dbReference type="InterPro" id="IPR001394">
    <property type="entry name" value="Peptidase_C19_UCH"/>
</dbReference>
<dbReference type="InterPro" id="IPR018200">
    <property type="entry name" value="USP_CS"/>
</dbReference>
<organism evidence="5 6">
    <name type="scientific">Meloidogyne hapla</name>
    <name type="common">Root-knot nematode worm</name>
    <dbReference type="NCBI Taxonomy" id="6305"/>
    <lineage>
        <taxon>Eukaryota</taxon>
        <taxon>Metazoa</taxon>
        <taxon>Ecdysozoa</taxon>
        <taxon>Nematoda</taxon>
        <taxon>Chromadorea</taxon>
        <taxon>Rhabditida</taxon>
        <taxon>Tylenchina</taxon>
        <taxon>Tylenchomorpha</taxon>
        <taxon>Tylenchoidea</taxon>
        <taxon>Meloidogynidae</taxon>
        <taxon>Meloidogyninae</taxon>
        <taxon>Meloidogyne</taxon>
    </lineage>
</organism>
<evidence type="ECO:0000256" key="3">
    <source>
        <dbReference type="SAM" id="MobiDB-lite"/>
    </source>
</evidence>
<feature type="compositionally biased region" description="Polar residues" evidence="3">
    <location>
        <begin position="44"/>
        <end position="62"/>
    </location>
</feature>
<proteinExistence type="inferred from homology"/>
<feature type="compositionally biased region" description="Low complexity" evidence="3">
    <location>
        <begin position="175"/>
        <end position="190"/>
    </location>
</feature>
<feature type="compositionally biased region" description="Polar residues" evidence="3">
    <location>
        <begin position="237"/>
        <end position="247"/>
    </location>
</feature>